<feature type="non-terminal residue" evidence="2">
    <location>
        <position position="142"/>
    </location>
</feature>
<dbReference type="SUPFAM" id="SSF56672">
    <property type="entry name" value="DNA/RNA polymerases"/>
    <property type="match status" value="1"/>
</dbReference>
<keyword evidence="3" id="KW-1185">Reference proteome</keyword>
<evidence type="ECO:0000313" key="3">
    <source>
        <dbReference type="Proteomes" id="UP000824469"/>
    </source>
</evidence>
<protein>
    <recommendedName>
        <fullName evidence="1">Reverse transcriptase Ty1/copia-type domain-containing protein</fullName>
    </recommendedName>
</protein>
<dbReference type="Pfam" id="PF07727">
    <property type="entry name" value="RVT_2"/>
    <property type="match status" value="1"/>
</dbReference>
<feature type="domain" description="Reverse transcriptase Ty1/copia-type" evidence="1">
    <location>
        <begin position="30"/>
        <end position="142"/>
    </location>
</feature>
<proteinExistence type="predicted"/>
<accession>A0AA38C2I8</accession>
<dbReference type="AlphaFoldDB" id="A0AA38C2I8"/>
<name>A0AA38C2I8_TAXCH</name>
<dbReference type="OMA" id="KWRSIND"/>
<comment type="caution">
    <text evidence="2">The sequence shown here is derived from an EMBL/GenBank/DDBJ whole genome shotgun (WGS) entry which is preliminary data.</text>
</comment>
<sequence>STEPDTVREALDQPQWKQAMDAEYDSLIQNQTWELVDLPPGKKSIGCKWIFKTKYKADGSIDKHKARLVAKGYAQQEGIDYDETFAPTAKIKTIRVVCALAAQNGWKLQQMDVKSAFLNGDLQEEVYMAQPEGFVDEHQPHK</sequence>
<dbReference type="Proteomes" id="UP000824469">
    <property type="component" value="Unassembled WGS sequence"/>
</dbReference>
<reference evidence="2 3" key="1">
    <citation type="journal article" date="2021" name="Nat. Plants">
        <title>The Taxus genome provides insights into paclitaxel biosynthesis.</title>
        <authorList>
            <person name="Xiong X."/>
            <person name="Gou J."/>
            <person name="Liao Q."/>
            <person name="Li Y."/>
            <person name="Zhou Q."/>
            <person name="Bi G."/>
            <person name="Li C."/>
            <person name="Du R."/>
            <person name="Wang X."/>
            <person name="Sun T."/>
            <person name="Guo L."/>
            <person name="Liang H."/>
            <person name="Lu P."/>
            <person name="Wu Y."/>
            <person name="Zhang Z."/>
            <person name="Ro D.K."/>
            <person name="Shang Y."/>
            <person name="Huang S."/>
            <person name="Yan J."/>
        </authorList>
    </citation>
    <scope>NUCLEOTIDE SEQUENCE [LARGE SCALE GENOMIC DNA]</scope>
    <source>
        <strain evidence="2">Ta-2019</strain>
    </source>
</reference>
<evidence type="ECO:0000259" key="1">
    <source>
        <dbReference type="Pfam" id="PF07727"/>
    </source>
</evidence>
<dbReference type="InterPro" id="IPR013103">
    <property type="entry name" value="RVT_2"/>
</dbReference>
<organism evidence="2 3">
    <name type="scientific">Taxus chinensis</name>
    <name type="common">Chinese yew</name>
    <name type="synonym">Taxus wallichiana var. chinensis</name>
    <dbReference type="NCBI Taxonomy" id="29808"/>
    <lineage>
        <taxon>Eukaryota</taxon>
        <taxon>Viridiplantae</taxon>
        <taxon>Streptophyta</taxon>
        <taxon>Embryophyta</taxon>
        <taxon>Tracheophyta</taxon>
        <taxon>Spermatophyta</taxon>
        <taxon>Pinopsida</taxon>
        <taxon>Pinidae</taxon>
        <taxon>Conifers II</taxon>
        <taxon>Cupressales</taxon>
        <taxon>Taxaceae</taxon>
        <taxon>Taxus</taxon>
    </lineage>
</organism>
<gene>
    <name evidence="2" type="ORF">KI387_041256</name>
</gene>
<dbReference type="InterPro" id="IPR043502">
    <property type="entry name" value="DNA/RNA_pol_sf"/>
</dbReference>
<feature type="non-terminal residue" evidence="2">
    <location>
        <position position="1"/>
    </location>
</feature>
<dbReference type="EMBL" id="JAHRHJ020001018">
    <property type="protein sequence ID" value="KAH9293541.1"/>
    <property type="molecule type" value="Genomic_DNA"/>
</dbReference>
<evidence type="ECO:0000313" key="2">
    <source>
        <dbReference type="EMBL" id="KAH9293541.1"/>
    </source>
</evidence>